<dbReference type="Gene3D" id="3.40.50.720">
    <property type="entry name" value="NAD(P)-binding Rossmann-like Domain"/>
    <property type="match status" value="1"/>
</dbReference>
<protein>
    <submittedName>
        <fullName evidence="2">Putative dehydrogenase with different specificities related to short-chain alcohol dehydrogenase</fullName>
    </submittedName>
</protein>
<dbReference type="PRINTS" id="PR00081">
    <property type="entry name" value="GDHRDH"/>
</dbReference>
<dbReference type="AlphaFoldDB" id="A0A1E1X603"/>
<dbReference type="PRINTS" id="PR00080">
    <property type="entry name" value="SDRFAMILY"/>
</dbReference>
<evidence type="ECO:0000256" key="1">
    <source>
        <dbReference type="ARBA" id="ARBA00023002"/>
    </source>
</evidence>
<dbReference type="SUPFAM" id="SSF51735">
    <property type="entry name" value="NAD(P)-binding Rossmann-fold domains"/>
    <property type="match status" value="1"/>
</dbReference>
<dbReference type="Pfam" id="PF13561">
    <property type="entry name" value="adh_short_C2"/>
    <property type="match status" value="1"/>
</dbReference>
<proteinExistence type="evidence at transcript level"/>
<dbReference type="PANTHER" id="PTHR43157">
    <property type="entry name" value="PHOSPHATIDYLINOSITOL-GLYCAN BIOSYNTHESIS CLASS F PROTEIN-RELATED"/>
    <property type="match status" value="1"/>
</dbReference>
<organism evidence="2">
    <name type="scientific">Amblyomma aureolatum</name>
    <dbReference type="NCBI Taxonomy" id="187763"/>
    <lineage>
        <taxon>Eukaryota</taxon>
        <taxon>Metazoa</taxon>
        <taxon>Ecdysozoa</taxon>
        <taxon>Arthropoda</taxon>
        <taxon>Chelicerata</taxon>
        <taxon>Arachnida</taxon>
        <taxon>Acari</taxon>
        <taxon>Parasitiformes</taxon>
        <taxon>Ixodida</taxon>
        <taxon>Ixodoidea</taxon>
        <taxon>Ixodidae</taxon>
        <taxon>Amblyomminae</taxon>
        <taxon>Amblyomma</taxon>
    </lineage>
</organism>
<dbReference type="InterPro" id="IPR036291">
    <property type="entry name" value="NAD(P)-bd_dom_sf"/>
</dbReference>
<dbReference type="EMBL" id="GFAC01004495">
    <property type="protein sequence ID" value="JAT94693.1"/>
    <property type="molecule type" value="mRNA"/>
</dbReference>
<accession>A0A1E1X603</accession>
<reference evidence="2" key="1">
    <citation type="journal article" date="2017" name="Front. Cell. Infect. Microbiol.">
        <title>The Distinct Transcriptional Response of the Midgut of Amblyomma sculptum and Amblyomma aureolatum Ticks to Rickettsia rickettsii Correlates to Their Differences in Susceptibility to Infection.</title>
        <authorList>
            <person name="Martins L.A."/>
            <person name="Galletti M.F.B.M."/>
            <person name="Ribeiro J.M."/>
            <person name="Fujita A."/>
            <person name="Costa F.B."/>
            <person name="Labruna M.B."/>
            <person name="Daffre S."/>
            <person name="Fogaca A.C."/>
        </authorList>
    </citation>
    <scope>NUCLEOTIDE SEQUENCE</scope>
</reference>
<dbReference type="PANTHER" id="PTHR43157:SF31">
    <property type="entry name" value="PHOSPHATIDYLINOSITOL-GLYCAN BIOSYNTHESIS CLASS F PROTEIN"/>
    <property type="match status" value="1"/>
</dbReference>
<sequence length="265" mass="29071">CRNMEKAKAVAQQIQDETKQPVVIKKLVLDSLESVRAFCDDVNKTEDRLDVLIHNAGLLNGSRELTCTKDGYEVCFQTNHLSPVLITLLLLEKLKASAPSRVVNVASDSHLVGDVSQLEEKARGRQTLRTPLSVYGNSKLAMCLFTVALADKLKGTGVTVNALHPGLVQTPIANHGSFLRKMLFYLTLQAKGKTAFEGAQTTIRLAVDPALEKTSGEYFEECAPAGEAYRNPLLMNRTMAEEVFRVSASLAGFDHEQLQKIVGKQ</sequence>
<dbReference type="InterPro" id="IPR002347">
    <property type="entry name" value="SDR_fam"/>
</dbReference>
<feature type="non-terminal residue" evidence="2">
    <location>
        <position position="1"/>
    </location>
</feature>
<keyword evidence="1" id="KW-0560">Oxidoreductase</keyword>
<dbReference type="GO" id="GO:0016491">
    <property type="term" value="F:oxidoreductase activity"/>
    <property type="evidence" value="ECO:0007669"/>
    <property type="project" value="UniProtKB-KW"/>
</dbReference>
<dbReference type="PROSITE" id="PS00061">
    <property type="entry name" value="ADH_SHORT"/>
    <property type="match status" value="1"/>
</dbReference>
<dbReference type="InterPro" id="IPR020904">
    <property type="entry name" value="Sc_DH/Rdtase_CS"/>
</dbReference>
<name>A0A1E1X603_9ACAR</name>
<evidence type="ECO:0000313" key="2">
    <source>
        <dbReference type="EMBL" id="JAT94693.1"/>
    </source>
</evidence>